<name>A0ACB0ZI53_MELEN</name>
<evidence type="ECO:0000313" key="1">
    <source>
        <dbReference type="EMBL" id="CAK5078023.1"/>
    </source>
</evidence>
<accession>A0ACB0ZI53</accession>
<dbReference type="Proteomes" id="UP001497535">
    <property type="component" value="Unassembled WGS sequence"/>
</dbReference>
<proteinExistence type="predicted"/>
<dbReference type="EMBL" id="CAVMJV010000035">
    <property type="protein sequence ID" value="CAK5078023.1"/>
    <property type="molecule type" value="Genomic_DNA"/>
</dbReference>
<evidence type="ECO:0000313" key="2">
    <source>
        <dbReference type="Proteomes" id="UP001497535"/>
    </source>
</evidence>
<organism evidence="1 2">
    <name type="scientific">Meloidogyne enterolobii</name>
    <name type="common">Root-knot nematode worm</name>
    <name type="synonym">Meloidogyne mayaguensis</name>
    <dbReference type="NCBI Taxonomy" id="390850"/>
    <lineage>
        <taxon>Eukaryota</taxon>
        <taxon>Metazoa</taxon>
        <taxon>Ecdysozoa</taxon>
        <taxon>Nematoda</taxon>
        <taxon>Chromadorea</taxon>
        <taxon>Rhabditida</taxon>
        <taxon>Tylenchina</taxon>
        <taxon>Tylenchomorpha</taxon>
        <taxon>Tylenchoidea</taxon>
        <taxon>Meloidogynidae</taxon>
        <taxon>Meloidogyninae</taxon>
        <taxon>Meloidogyne</taxon>
    </lineage>
</organism>
<gene>
    <name evidence="1" type="ORF">MENTE1834_LOCUS25058</name>
</gene>
<keyword evidence="2" id="KW-1185">Reference proteome</keyword>
<comment type="caution">
    <text evidence="1">The sequence shown here is derived from an EMBL/GenBank/DDBJ whole genome shotgun (WGS) entry which is preliminary data.</text>
</comment>
<protein>
    <submittedName>
        <fullName evidence="1">Uncharacterized protein</fullName>
    </submittedName>
</protein>
<reference evidence="1" key="1">
    <citation type="submission" date="2023-11" db="EMBL/GenBank/DDBJ databases">
        <authorList>
            <person name="Poullet M."/>
        </authorList>
    </citation>
    <scope>NUCLEOTIDE SEQUENCE</scope>
    <source>
        <strain evidence="1">E1834</strain>
    </source>
</reference>
<sequence length="503" mass="56855">MKLKQQPQILSPTNIKKRKTIPPELLVDIFKTINTFPYEPSRGRSKDPDAFYIKILIKILKGLWIFYTKKLMTSSSIVYLSAGNAFRQCKKTRKNKKNYKMSSDNSPDNYLAGGNIRDEFSMIEEQANNILFNEEYSLNPDMKVFWSEKFLRVLNEKRSLKTVLKDFHEKEVNTLKCLNSRLKHHYTKLMAESKKEMGTLTTIDTSSSEKLVFEAATAQNISQVPVQDEVSLEEMANNILMKEELSINPNTKVYWVEKFLLVLTEKKTLNSQMAGILKEMSILKYENSLLKHHYTKLLNEKKKLGTSTSTDTPSSTDVLGSNLKAVLSAFVSPSAKSTISSPTTSTGSQEKTVTEKTASMKKISMVSKAFGSPSEILKFSTSPKSYTPQKTGTEKTASAKKHGICSVCELESDKIGNNYGAKNNCSACKDFFRNNQPFVDQPCKELTNNCTKDKLLLCKRCRYLKCLKVGMKAENVNLKHVRRPKEEAGSEGDESTKKPKMDS</sequence>